<evidence type="ECO:0000256" key="1">
    <source>
        <dbReference type="ARBA" id="ARBA00022723"/>
    </source>
</evidence>
<protein>
    <submittedName>
        <fullName evidence="3">Sirohydrochlorin ferrochelatase</fullName>
    </submittedName>
</protein>
<keyword evidence="2" id="KW-0456">Lyase</keyword>
<reference evidence="3 4" key="1">
    <citation type="submission" date="2020-08" db="EMBL/GenBank/DDBJ databases">
        <title>Sequencing the genomes of 1000 actinobacteria strains.</title>
        <authorList>
            <person name="Klenk H.-P."/>
        </authorList>
    </citation>
    <scope>NUCLEOTIDE SEQUENCE [LARGE SCALE GENOMIC DNA]</scope>
    <source>
        <strain evidence="3 4">DSM 105369</strain>
    </source>
</reference>
<gene>
    <name evidence="3" type="ORF">FHU39_004164</name>
</gene>
<dbReference type="InterPro" id="IPR050963">
    <property type="entry name" value="Sirohydro_Cobaltochel/CbiX"/>
</dbReference>
<dbReference type="GO" id="GO:0046872">
    <property type="term" value="F:metal ion binding"/>
    <property type="evidence" value="ECO:0007669"/>
    <property type="project" value="UniProtKB-KW"/>
</dbReference>
<dbReference type="GO" id="GO:0016829">
    <property type="term" value="F:lyase activity"/>
    <property type="evidence" value="ECO:0007669"/>
    <property type="project" value="UniProtKB-KW"/>
</dbReference>
<comment type="caution">
    <text evidence="3">The sequence shown here is derived from an EMBL/GenBank/DDBJ whole genome shotgun (WGS) entry which is preliminary data.</text>
</comment>
<dbReference type="PANTHER" id="PTHR33542:SF5">
    <property type="entry name" value="FERROCHELATASE CHE1"/>
    <property type="match status" value="1"/>
</dbReference>
<dbReference type="Gene3D" id="3.40.50.1400">
    <property type="match status" value="2"/>
</dbReference>
<evidence type="ECO:0000313" key="3">
    <source>
        <dbReference type="EMBL" id="MBB2894128.1"/>
    </source>
</evidence>
<dbReference type="InterPro" id="IPR002762">
    <property type="entry name" value="CbiX-like"/>
</dbReference>
<evidence type="ECO:0000256" key="2">
    <source>
        <dbReference type="ARBA" id="ARBA00023239"/>
    </source>
</evidence>
<sequence>MVTDSPSDATGDGRALVVVAHGTDNPEGQATVTWLRDRVAELLPGVRVLDAYVDVQQPRLHDVVEQLVQQRIPTVIVPDLLSTGYHVEVDIARTVARSELVTAAPPLGPDPILTGILLDRLAEAGVAPEEPVLLAAAGSSRETGVTAVRRQTELLDAARPGHVTAAYISAARPSVEEALAAAGTDGRRVAVASYLLGRGFFHDKLRSHDAVVSEPIGRHPQLAELVRARYLAAYARGRFSQ</sequence>
<dbReference type="Proteomes" id="UP000559182">
    <property type="component" value="Unassembled WGS sequence"/>
</dbReference>
<keyword evidence="4" id="KW-1185">Reference proteome</keyword>
<dbReference type="PANTHER" id="PTHR33542">
    <property type="entry name" value="SIROHYDROCHLORIN FERROCHELATASE, CHLOROPLASTIC"/>
    <property type="match status" value="1"/>
</dbReference>
<dbReference type="Pfam" id="PF01903">
    <property type="entry name" value="CbiX"/>
    <property type="match status" value="2"/>
</dbReference>
<proteinExistence type="predicted"/>
<evidence type="ECO:0000313" key="4">
    <source>
        <dbReference type="Proteomes" id="UP000559182"/>
    </source>
</evidence>
<name>A0A839N8M3_9MICO</name>
<dbReference type="RefSeq" id="WP_183322575.1">
    <property type="nucleotide sequence ID" value="NZ_JACHVQ010000004.1"/>
</dbReference>
<accession>A0A839N8M3</accession>
<dbReference type="EMBL" id="JACHVQ010000004">
    <property type="protein sequence ID" value="MBB2894128.1"/>
    <property type="molecule type" value="Genomic_DNA"/>
</dbReference>
<dbReference type="AlphaFoldDB" id="A0A839N8M3"/>
<dbReference type="SUPFAM" id="SSF53800">
    <property type="entry name" value="Chelatase"/>
    <property type="match status" value="1"/>
</dbReference>
<keyword evidence="1" id="KW-0479">Metal-binding</keyword>
<dbReference type="CDD" id="cd03416">
    <property type="entry name" value="CbiX_SirB_N"/>
    <property type="match status" value="1"/>
</dbReference>
<organism evidence="3 4">
    <name type="scientific">Flexivirga oryzae</name>
    <dbReference type="NCBI Taxonomy" id="1794944"/>
    <lineage>
        <taxon>Bacteria</taxon>
        <taxon>Bacillati</taxon>
        <taxon>Actinomycetota</taxon>
        <taxon>Actinomycetes</taxon>
        <taxon>Micrococcales</taxon>
        <taxon>Dermacoccaceae</taxon>
        <taxon>Flexivirga</taxon>
    </lineage>
</organism>